<evidence type="ECO:0000256" key="1">
    <source>
        <dbReference type="SAM" id="Phobius"/>
    </source>
</evidence>
<dbReference type="KEGG" id="psoj:PHYSODRAFT_500708"/>
<evidence type="ECO:0000313" key="4">
    <source>
        <dbReference type="Proteomes" id="UP000002640"/>
    </source>
</evidence>
<proteinExistence type="predicted"/>
<accession>G4ZDW2</accession>
<sequence length="319" mass="35278">MNATVSWLLAFLISKGNPVSGLSPEQQSYAEFVAVQITWFYVFFWFLTVTQSALRLLPETFTTHDSSLSVFRVYSKLLRPMLPYALAVMLLSGAGGADLHWTLFCCSFIMALTGTYTNHIFRFQTVRGRTQSLVRLRQAEQQKDMTAIARLSSLSSPRPPSRSQFLRSFVQNLPFVASALLAAVYVHLVNYAPITTKWVFVLLGLCSLVLKILVQELAKRYLQKLRTTPSMRSMAAIVAAPTILVDTQLRTTLLCHSNVASTLVSSVALAAAEISLRVTKTLQKESLTSTSALPPASSPAQKLLSLHTAEVYADMSAEY</sequence>
<keyword evidence="4" id="KW-1185">Reference proteome</keyword>
<feature type="signal peptide" evidence="2">
    <location>
        <begin position="1"/>
        <end position="21"/>
    </location>
</feature>
<evidence type="ECO:0000313" key="3">
    <source>
        <dbReference type="EMBL" id="EGZ16487.1"/>
    </source>
</evidence>
<name>G4ZDW2_PHYSP</name>
<feature type="transmembrane region" description="Helical" evidence="1">
    <location>
        <begin position="169"/>
        <end position="188"/>
    </location>
</feature>
<organism evidence="3 4">
    <name type="scientific">Phytophthora sojae (strain P6497)</name>
    <name type="common">Soybean stem and root rot agent</name>
    <name type="synonym">Phytophthora megasperma f. sp. glycines</name>
    <dbReference type="NCBI Taxonomy" id="1094619"/>
    <lineage>
        <taxon>Eukaryota</taxon>
        <taxon>Sar</taxon>
        <taxon>Stramenopiles</taxon>
        <taxon>Oomycota</taxon>
        <taxon>Peronosporomycetes</taxon>
        <taxon>Peronosporales</taxon>
        <taxon>Peronosporaceae</taxon>
        <taxon>Phytophthora</taxon>
    </lineage>
</organism>
<reference evidence="3 4" key="1">
    <citation type="journal article" date="2006" name="Science">
        <title>Phytophthora genome sequences uncover evolutionary origins and mechanisms of pathogenesis.</title>
        <authorList>
            <person name="Tyler B.M."/>
            <person name="Tripathy S."/>
            <person name="Zhang X."/>
            <person name="Dehal P."/>
            <person name="Jiang R.H."/>
            <person name="Aerts A."/>
            <person name="Arredondo F.D."/>
            <person name="Baxter L."/>
            <person name="Bensasson D."/>
            <person name="Beynon J.L."/>
            <person name="Chapman J."/>
            <person name="Damasceno C.M."/>
            <person name="Dorrance A.E."/>
            <person name="Dou D."/>
            <person name="Dickerman A.W."/>
            <person name="Dubchak I.L."/>
            <person name="Garbelotto M."/>
            <person name="Gijzen M."/>
            <person name="Gordon S.G."/>
            <person name="Govers F."/>
            <person name="Grunwald N.J."/>
            <person name="Huang W."/>
            <person name="Ivors K.L."/>
            <person name="Jones R.W."/>
            <person name="Kamoun S."/>
            <person name="Krampis K."/>
            <person name="Lamour K.H."/>
            <person name="Lee M.K."/>
            <person name="McDonald W.H."/>
            <person name="Medina M."/>
            <person name="Meijer H.J."/>
            <person name="Nordberg E.K."/>
            <person name="Maclean D.J."/>
            <person name="Ospina-Giraldo M.D."/>
            <person name="Morris P.F."/>
            <person name="Phuntumart V."/>
            <person name="Putnam N.H."/>
            <person name="Rash S."/>
            <person name="Rose J.K."/>
            <person name="Sakihama Y."/>
            <person name="Salamov A.A."/>
            <person name="Savidor A."/>
            <person name="Scheuring C.F."/>
            <person name="Smith B.M."/>
            <person name="Sobral B.W."/>
            <person name="Terry A."/>
            <person name="Torto-Alalibo T.A."/>
            <person name="Win J."/>
            <person name="Xu Z."/>
            <person name="Zhang H."/>
            <person name="Grigoriev I.V."/>
            <person name="Rokhsar D.S."/>
            <person name="Boore J.L."/>
        </authorList>
    </citation>
    <scope>NUCLEOTIDE SEQUENCE [LARGE SCALE GENOMIC DNA]</scope>
    <source>
        <strain evidence="3 4">P6497</strain>
    </source>
</reference>
<dbReference type="InParanoid" id="G4ZDW2"/>
<dbReference type="EMBL" id="JH159154">
    <property type="protein sequence ID" value="EGZ16487.1"/>
    <property type="molecule type" value="Genomic_DNA"/>
</dbReference>
<feature type="transmembrane region" description="Helical" evidence="1">
    <location>
        <begin position="194"/>
        <end position="214"/>
    </location>
</feature>
<feature type="transmembrane region" description="Helical" evidence="1">
    <location>
        <begin position="37"/>
        <end position="57"/>
    </location>
</feature>
<dbReference type="Proteomes" id="UP000002640">
    <property type="component" value="Unassembled WGS sequence"/>
</dbReference>
<protein>
    <recommendedName>
        <fullName evidence="5">ABC transmembrane type-1 domain-containing protein</fullName>
    </recommendedName>
</protein>
<keyword evidence="2" id="KW-0732">Signal</keyword>
<evidence type="ECO:0000256" key="2">
    <source>
        <dbReference type="SAM" id="SignalP"/>
    </source>
</evidence>
<dbReference type="GeneID" id="20657877"/>
<feature type="chain" id="PRO_5003472090" description="ABC transmembrane type-1 domain-containing protein" evidence="2">
    <location>
        <begin position="22"/>
        <end position="319"/>
    </location>
</feature>
<feature type="non-terminal residue" evidence="3">
    <location>
        <position position="319"/>
    </location>
</feature>
<keyword evidence="1" id="KW-1133">Transmembrane helix</keyword>
<gene>
    <name evidence="3" type="ORF">PHYSODRAFT_500708</name>
</gene>
<evidence type="ECO:0008006" key="5">
    <source>
        <dbReference type="Google" id="ProtNLM"/>
    </source>
</evidence>
<dbReference type="AlphaFoldDB" id="G4ZDW2"/>
<keyword evidence="1" id="KW-0812">Transmembrane</keyword>
<dbReference type="RefSeq" id="XP_009525545.1">
    <property type="nucleotide sequence ID" value="XM_009527250.1"/>
</dbReference>
<keyword evidence="1" id="KW-0472">Membrane</keyword>
<feature type="transmembrane region" description="Helical" evidence="1">
    <location>
        <begin position="101"/>
        <end position="121"/>
    </location>
</feature>